<name>A0A9W6CPW5_XANFL</name>
<accession>A0A9W6CPW5</accession>
<sequence>MGDHDDGSGLEHFRERRDELLFFRSIHVWLSLSLGGTLHLPKEASGPAGCALPRPAANLSDDMKAAFRDAHMPCPLLPGHGKPCREAQGAGSEPIFISADSTPAGGQIPVFPVYAGSPLTTC</sequence>
<reference evidence="1" key="1">
    <citation type="submission" date="2022-12" db="EMBL/GenBank/DDBJ databases">
        <title>Reference genome sequencing for broad-spectrum identification of bacterial and archaeal isolates by mass spectrometry.</title>
        <authorList>
            <person name="Sekiguchi Y."/>
            <person name="Tourlousse D.M."/>
        </authorList>
    </citation>
    <scope>NUCLEOTIDE SEQUENCE</scope>
    <source>
        <strain evidence="1">301</strain>
    </source>
</reference>
<dbReference type="EMBL" id="BSDO01000004">
    <property type="protein sequence ID" value="GLI23122.1"/>
    <property type="molecule type" value="Genomic_DNA"/>
</dbReference>
<organism evidence="1 2">
    <name type="scientific">Xanthobacter flavus</name>
    <dbReference type="NCBI Taxonomy" id="281"/>
    <lineage>
        <taxon>Bacteria</taxon>
        <taxon>Pseudomonadati</taxon>
        <taxon>Pseudomonadota</taxon>
        <taxon>Alphaproteobacteria</taxon>
        <taxon>Hyphomicrobiales</taxon>
        <taxon>Xanthobacteraceae</taxon>
        <taxon>Xanthobacter</taxon>
    </lineage>
</organism>
<comment type="caution">
    <text evidence="1">The sequence shown here is derived from an EMBL/GenBank/DDBJ whole genome shotgun (WGS) entry which is preliminary data.</text>
</comment>
<proteinExistence type="predicted"/>
<evidence type="ECO:0000313" key="1">
    <source>
        <dbReference type="EMBL" id="GLI23122.1"/>
    </source>
</evidence>
<gene>
    <name evidence="1" type="ORF">XFLAVUS301_27960</name>
</gene>
<dbReference type="AlphaFoldDB" id="A0A9W6CPW5"/>
<dbReference type="Proteomes" id="UP001144397">
    <property type="component" value="Unassembled WGS sequence"/>
</dbReference>
<evidence type="ECO:0000313" key="2">
    <source>
        <dbReference type="Proteomes" id="UP001144397"/>
    </source>
</evidence>
<protein>
    <submittedName>
        <fullName evidence="1">Uncharacterized protein</fullName>
    </submittedName>
</protein>